<keyword evidence="4" id="KW-1185">Reference proteome</keyword>
<dbReference type="AlphaFoldDB" id="A0A836CNE4"/>
<evidence type="ECO:0000313" key="4">
    <source>
        <dbReference type="Proteomes" id="UP000664859"/>
    </source>
</evidence>
<feature type="region of interest" description="Disordered" evidence="1">
    <location>
        <begin position="95"/>
        <end position="146"/>
    </location>
</feature>
<proteinExistence type="predicted"/>
<sequence>MESMVQSQPLLLLLLLLPPPPLARELYRLIYARKEERVSPLPRPFVGLDWGLKSPRRARGGGDTAKKPRDTRTAAAMCGRVRLRDAGTSVRSLVMEGAGAQGEGGGRRAARPAPQCAQHGPVAGGAPAAADILRSTPLSASTDAPD</sequence>
<feature type="compositionally biased region" description="Polar residues" evidence="1">
    <location>
        <begin position="136"/>
        <end position="146"/>
    </location>
</feature>
<dbReference type="Proteomes" id="UP000664859">
    <property type="component" value="Unassembled WGS sequence"/>
</dbReference>
<feature type="compositionally biased region" description="Low complexity" evidence="1">
    <location>
        <begin position="111"/>
        <end position="130"/>
    </location>
</feature>
<feature type="signal peptide" evidence="2">
    <location>
        <begin position="1"/>
        <end position="23"/>
    </location>
</feature>
<evidence type="ECO:0000256" key="1">
    <source>
        <dbReference type="SAM" id="MobiDB-lite"/>
    </source>
</evidence>
<comment type="caution">
    <text evidence="3">The sequence shown here is derived from an EMBL/GenBank/DDBJ whole genome shotgun (WGS) entry which is preliminary data.</text>
</comment>
<accession>A0A836CNE4</accession>
<gene>
    <name evidence="3" type="ORF">JKP88DRAFT_284813</name>
</gene>
<protein>
    <recommendedName>
        <fullName evidence="5">Secreted protein</fullName>
    </recommendedName>
</protein>
<evidence type="ECO:0008006" key="5">
    <source>
        <dbReference type="Google" id="ProtNLM"/>
    </source>
</evidence>
<reference evidence="3" key="1">
    <citation type="submission" date="2021-02" db="EMBL/GenBank/DDBJ databases">
        <title>First Annotated Genome of the Yellow-green Alga Tribonema minus.</title>
        <authorList>
            <person name="Mahan K.M."/>
        </authorList>
    </citation>
    <scope>NUCLEOTIDE SEQUENCE</scope>
    <source>
        <strain evidence="3">UTEX B ZZ1240</strain>
    </source>
</reference>
<keyword evidence="2" id="KW-0732">Signal</keyword>
<organism evidence="3 4">
    <name type="scientific">Tribonema minus</name>
    <dbReference type="NCBI Taxonomy" id="303371"/>
    <lineage>
        <taxon>Eukaryota</taxon>
        <taxon>Sar</taxon>
        <taxon>Stramenopiles</taxon>
        <taxon>Ochrophyta</taxon>
        <taxon>PX clade</taxon>
        <taxon>Xanthophyceae</taxon>
        <taxon>Tribonematales</taxon>
        <taxon>Tribonemataceae</taxon>
        <taxon>Tribonema</taxon>
    </lineage>
</organism>
<dbReference type="EMBL" id="JAFCMP010000014">
    <property type="protein sequence ID" value="KAG5191754.1"/>
    <property type="molecule type" value="Genomic_DNA"/>
</dbReference>
<evidence type="ECO:0000256" key="2">
    <source>
        <dbReference type="SAM" id="SignalP"/>
    </source>
</evidence>
<evidence type="ECO:0000313" key="3">
    <source>
        <dbReference type="EMBL" id="KAG5191754.1"/>
    </source>
</evidence>
<feature type="chain" id="PRO_5032904068" description="Secreted protein" evidence="2">
    <location>
        <begin position="24"/>
        <end position="146"/>
    </location>
</feature>
<name>A0A836CNE4_9STRA</name>
<feature type="region of interest" description="Disordered" evidence="1">
    <location>
        <begin position="49"/>
        <end position="74"/>
    </location>
</feature>